<name>A0A170U6H6_TRIIF</name>
<organism evidence="2">
    <name type="scientific">Triatoma infestans</name>
    <name type="common">Assassin bug</name>
    <dbReference type="NCBI Taxonomy" id="30076"/>
    <lineage>
        <taxon>Eukaryota</taxon>
        <taxon>Metazoa</taxon>
        <taxon>Ecdysozoa</taxon>
        <taxon>Arthropoda</taxon>
        <taxon>Hexapoda</taxon>
        <taxon>Insecta</taxon>
        <taxon>Pterygota</taxon>
        <taxon>Neoptera</taxon>
        <taxon>Paraneoptera</taxon>
        <taxon>Hemiptera</taxon>
        <taxon>Heteroptera</taxon>
        <taxon>Panheteroptera</taxon>
        <taxon>Cimicomorpha</taxon>
        <taxon>Reduviidae</taxon>
        <taxon>Triatominae</taxon>
        <taxon>Triatoma</taxon>
    </lineage>
</organism>
<feature type="region of interest" description="Disordered" evidence="1">
    <location>
        <begin position="72"/>
        <end position="94"/>
    </location>
</feature>
<evidence type="ECO:0000313" key="2">
    <source>
        <dbReference type="EMBL" id="JAR95632.1"/>
    </source>
</evidence>
<dbReference type="EMBL" id="GEMB01007817">
    <property type="protein sequence ID" value="JAR95632.1"/>
    <property type="molecule type" value="Transcribed_RNA"/>
</dbReference>
<evidence type="ECO:0000256" key="1">
    <source>
        <dbReference type="SAM" id="MobiDB-lite"/>
    </source>
</evidence>
<accession>A0A170U6H6</accession>
<proteinExistence type="predicted"/>
<reference evidence="2" key="2">
    <citation type="journal article" date="2017" name="J. Med. Entomol.">
        <title>Transcriptome Analysis of the Triatoma infestans (Hemiptera: Reduviidae) Integument.</title>
        <authorList>
            <person name="Calderon-Fernandez G.M."/>
            <person name="Moriconi D.E."/>
            <person name="Dulbecco A.B."/>
            <person name="Juarez M.P."/>
        </authorList>
    </citation>
    <scope>NUCLEOTIDE SEQUENCE</scope>
    <source>
        <strain evidence="2">Int1</strain>
        <tissue evidence="2">Integument</tissue>
    </source>
</reference>
<protein>
    <submittedName>
        <fullName evidence="2">Uncharacterized protein</fullName>
    </submittedName>
</protein>
<reference evidence="2" key="1">
    <citation type="submission" date="2016-04" db="EMBL/GenBank/DDBJ databases">
        <authorList>
            <person name="Calderon-Fernandez G.M.Sr."/>
        </authorList>
    </citation>
    <scope>NUCLEOTIDE SEQUENCE</scope>
    <source>
        <strain evidence="2">Int1</strain>
        <tissue evidence="2">Integument</tissue>
    </source>
</reference>
<dbReference type="AlphaFoldDB" id="A0A170U6H6"/>
<sequence length="175" mass="19716">YVGCSEQSDPLGKVHIDLTAISAGLSNIEGWYLISDGIRTAGQIKVIVTPLEDVSRFKERWFREYSKKDYSTRKNGMNNTTKRDSVKISSYNTEQEDLRSTLPSSIGNVDAELADSLRTKISEMEKLTEQMKKKMSDKSSWDDSPPDLLLGRANEFIAALQSTDRLVNASKLFKK</sequence>
<feature type="non-terminal residue" evidence="2">
    <location>
        <position position="175"/>
    </location>
</feature>
<feature type="non-terminal residue" evidence="2">
    <location>
        <position position="1"/>
    </location>
</feature>